<comment type="caution">
    <text evidence="1">The sequence shown here is derived from an EMBL/GenBank/DDBJ whole genome shotgun (WGS) entry which is preliminary data.</text>
</comment>
<evidence type="ECO:0000313" key="1">
    <source>
        <dbReference type="EMBL" id="KAJ8108624.1"/>
    </source>
</evidence>
<name>A0ACC2I084_9PEZI</name>
<keyword evidence="2" id="KW-1185">Reference proteome</keyword>
<reference evidence="1" key="1">
    <citation type="submission" date="2022-11" db="EMBL/GenBank/DDBJ databases">
        <title>Genome Sequence of Nemania bipapillata.</title>
        <authorList>
            <person name="Buettner E."/>
        </authorList>
    </citation>
    <scope>NUCLEOTIDE SEQUENCE</scope>
    <source>
        <strain evidence="1">CP14</strain>
    </source>
</reference>
<evidence type="ECO:0000313" key="2">
    <source>
        <dbReference type="Proteomes" id="UP001153334"/>
    </source>
</evidence>
<dbReference type="EMBL" id="JAPESX010002249">
    <property type="protein sequence ID" value="KAJ8108624.1"/>
    <property type="molecule type" value="Genomic_DNA"/>
</dbReference>
<organism evidence="1 2">
    <name type="scientific">Nemania bipapillata</name>
    <dbReference type="NCBI Taxonomy" id="110536"/>
    <lineage>
        <taxon>Eukaryota</taxon>
        <taxon>Fungi</taxon>
        <taxon>Dikarya</taxon>
        <taxon>Ascomycota</taxon>
        <taxon>Pezizomycotina</taxon>
        <taxon>Sordariomycetes</taxon>
        <taxon>Xylariomycetidae</taxon>
        <taxon>Xylariales</taxon>
        <taxon>Xylariaceae</taxon>
        <taxon>Nemania</taxon>
    </lineage>
</organism>
<sequence>MTHVSPLQSSPVFNSAADLGAQVNEYSPLPDHLRRKKRSKKQQGSPSNPDRDHQPPNQHSPIDLDTSVHGSKQYQHELIEDDAGINSAFSSSLAQSQQKKGKKERRESRRAAKLVKQQQALATSSPLENTEASNRSARLWNSQEHASVAEAEPQEEEGEDREPEANMEEAYGSPNAASKKRKRRRSHNQTEDALQQSLKRRKNSHSGAVTITQEHDESTHNDPVSVAEGYNNSDINLNDLAERLYSGRKRRSQRDATREESGLTTETRPEHKEPTHPADVSGRMEDNLSGNGLREDEAADEVEIRQGIDGNDALNNDNSVSRASEATSAAHIITTSQSSPPFGGRNELTNNTHDDGPDVTGADQSMNTEAVSSLMSSTADGYVEIPSSIPLPPNAREPRVTRSAASKTSTGKKRMAKPDFFTRLVDEIDESPSTPSTQSPSTAALSRRKYKGKSKEADAYEAQTGSSSAKRKARQPTVTSKLNNKIDMTPSTGSAVGVYTTETPVTSTGALTDVEIRSLNKAINQFKDEHEVTQYRVNELIQGNPKEAEANELWKIIMEIFPGRNRQKVINQTRRRFHNFVARGTWTPEQDQELRQMYEQYGNKYSLVGQLINRHPEDIRDRIRNYTICGSNLRRDQWSQEETDQLIAIVDQASAEIHKQRALQGEQSNLPIEEDINWQLVSQGMGRTRSRLQCIARWKVIKTQMAGGSLDGETAPIGEMIQQARDAATTMSYRNRSFVVKAILKTGAKADNRIPWVKVRHELGGQWTRPPLMVVWFRLKRSIPDWQSLNVEEICTILLQRFKQSHKLEYPTDESGDLDYDLEYREIERKIRRHRRAKQAPKSAASISKASDDEDVDEDEEKEEDGEREDEEVEEANLEEEDQPNTAAEEAVEEEEEEEEGSRVSPSRSVDLGIGSGEEKVHEVEDSEPEVHTRHHRRRRSIRIRGTRPEPRNIQPYESDDQSSDTNASQVSSIPAR</sequence>
<accession>A0ACC2I084</accession>
<protein>
    <submittedName>
        <fullName evidence="1">Uncharacterized protein</fullName>
    </submittedName>
</protein>
<gene>
    <name evidence="1" type="ORF">ONZ43_g6368</name>
</gene>
<dbReference type="Proteomes" id="UP001153334">
    <property type="component" value="Unassembled WGS sequence"/>
</dbReference>
<proteinExistence type="predicted"/>